<proteinExistence type="predicted"/>
<evidence type="ECO:0000313" key="2">
    <source>
        <dbReference type="EMBL" id="OFW56728.1"/>
    </source>
</evidence>
<sequence>MKEDSLKARTIENAKTIADVLTVTRLFMGFLIVLCAFFAEKSLLPLVVALTLIGWTTDVLDGRMARLDPKKRQTFIGAMDFAVDLTLIYSGFLYFITAGFVPVIPFLFYALYAAIIGIIWTKKSVMMAVAAPIAAMPIVFSFTDAPLWGWVFLGWIVLALIFNWGRFMEEIREFIEGVKESD</sequence>
<organism evidence="2 3">
    <name type="scientific">Candidatus Solincola sediminis</name>
    <dbReference type="NCBI Taxonomy" id="1797199"/>
    <lineage>
        <taxon>Bacteria</taxon>
        <taxon>Bacillati</taxon>
        <taxon>Actinomycetota</taxon>
        <taxon>Candidatus Geothermincolia</taxon>
        <taxon>Candidatus Geothermincolales</taxon>
        <taxon>Candidatus Geothermincolaceae</taxon>
        <taxon>Candidatus Solincola</taxon>
    </lineage>
</organism>
<reference evidence="2 3" key="1">
    <citation type="journal article" date="2016" name="Nat. Commun.">
        <title>Thousands of microbial genomes shed light on interconnected biogeochemical processes in an aquifer system.</title>
        <authorList>
            <person name="Anantharaman K."/>
            <person name="Brown C.T."/>
            <person name="Hug L.A."/>
            <person name="Sharon I."/>
            <person name="Castelle C.J."/>
            <person name="Probst A.J."/>
            <person name="Thomas B.C."/>
            <person name="Singh A."/>
            <person name="Wilkins M.J."/>
            <person name="Karaoz U."/>
            <person name="Brodie E.L."/>
            <person name="Williams K.H."/>
            <person name="Hubbard S.S."/>
            <person name="Banfield J.F."/>
        </authorList>
    </citation>
    <scope>NUCLEOTIDE SEQUENCE [LARGE SCALE GENOMIC DNA]</scope>
</reference>
<feature type="transmembrane region" description="Helical" evidence="1">
    <location>
        <begin position="20"/>
        <end position="39"/>
    </location>
</feature>
<dbReference type="GO" id="GO:0016020">
    <property type="term" value="C:membrane"/>
    <property type="evidence" value="ECO:0007669"/>
    <property type="project" value="InterPro"/>
</dbReference>
<dbReference type="EMBL" id="MELK01000041">
    <property type="protein sequence ID" value="OFW56728.1"/>
    <property type="molecule type" value="Genomic_DNA"/>
</dbReference>
<gene>
    <name evidence="2" type="ORF">A2Y75_08085</name>
</gene>
<keyword evidence="1" id="KW-0812">Transmembrane</keyword>
<keyword evidence="1" id="KW-0472">Membrane</keyword>
<dbReference type="Pfam" id="PF01066">
    <property type="entry name" value="CDP-OH_P_transf"/>
    <property type="match status" value="1"/>
</dbReference>
<dbReference type="GO" id="GO:0008654">
    <property type="term" value="P:phospholipid biosynthetic process"/>
    <property type="evidence" value="ECO:0007669"/>
    <property type="project" value="InterPro"/>
</dbReference>
<accession>A0A1F2WIN7</accession>
<feature type="transmembrane region" description="Helical" evidence="1">
    <location>
        <begin position="74"/>
        <end position="96"/>
    </location>
</feature>
<dbReference type="Proteomes" id="UP000177876">
    <property type="component" value="Unassembled WGS sequence"/>
</dbReference>
<dbReference type="AlphaFoldDB" id="A0A1F2WIN7"/>
<evidence type="ECO:0000313" key="3">
    <source>
        <dbReference type="Proteomes" id="UP000177876"/>
    </source>
</evidence>
<evidence type="ECO:0008006" key="4">
    <source>
        <dbReference type="Google" id="ProtNLM"/>
    </source>
</evidence>
<protein>
    <recommendedName>
        <fullName evidence="4">CDP-alcohol phosphatidyltransferase family protein</fullName>
    </recommendedName>
</protein>
<feature type="transmembrane region" description="Helical" evidence="1">
    <location>
        <begin position="148"/>
        <end position="165"/>
    </location>
</feature>
<name>A0A1F2WIN7_9ACTN</name>
<feature type="transmembrane region" description="Helical" evidence="1">
    <location>
        <begin position="102"/>
        <end position="120"/>
    </location>
</feature>
<dbReference type="GO" id="GO:0016780">
    <property type="term" value="F:phosphotransferase activity, for other substituted phosphate groups"/>
    <property type="evidence" value="ECO:0007669"/>
    <property type="project" value="InterPro"/>
</dbReference>
<keyword evidence="1" id="KW-1133">Transmembrane helix</keyword>
<dbReference type="InterPro" id="IPR043130">
    <property type="entry name" value="CDP-OH_PTrfase_TM_dom"/>
</dbReference>
<dbReference type="InterPro" id="IPR000462">
    <property type="entry name" value="CDP-OH_P_trans"/>
</dbReference>
<comment type="caution">
    <text evidence="2">The sequence shown here is derived from an EMBL/GenBank/DDBJ whole genome shotgun (WGS) entry which is preliminary data.</text>
</comment>
<evidence type="ECO:0000256" key="1">
    <source>
        <dbReference type="SAM" id="Phobius"/>
    </source>
</evidence>
<dbReference type="Gene3D" id="1.20.120.1760">
    <property type="match status" value="1"/>
</dbReference>